<name>A0ACC0GGJ4_9ERIC</name>
<dbReference type="EMBL" id="CM045765">
    <property type="protein sequence ID" value="KAI8000170.1"/>
    <property type="molecule type" value="Genomic_DNA"/>
</dbReference>
<sequence length="130" mass="14332">MKKRFTSASVTNVGDDSGSFECGFTPSRSLLKECMALLHGMEEIPAAAYTKAVNKFASDPIIREVVCRLSSTSQCVCRLSSIEIEGRWVDMKLKVVCRLSSTDIILYCKKHCQHCITAFSTLQGVSTISQ</sequence>
<reference evidence="1 2" key="1">
    <citation type="journal article" date="2022" name="Plant J.">
        <title>Chromosome-level genome of Camellia lanceoleosa provides a valuable resource for understanding genome evolution and self-incompatibility.</title>
        <authorList>
            <person name="Gong W."/>
            <person name="Xiao S."/>
            <person name="Wang L."/>
            <person name="Liao Z."/>
            <person name="Chang Y."/>
            <person name="Mo W."/>
            <person name="Hu G."/>
            <person name="Li W."/>
            <person name="Zhao G."/>
            <person name="Zhu H."/>
            <person name="Hu X."/>
            <person name="Ji K."/>
            <person name="Xiang X."/>
            <person name="Song Q."/>
            <person name="Yuan D."/>
            <person name="Jin S."/>
            <person name="Zhang L."/>
        </authorList>
    </citation>
    <scope>NUCLEOTIDE SEQUENCE [LARGE SCALE GENOMIC DNA]</scope>
    <source>
        <strain evidence="1">SQ_2022a</strain>
    </source>
</reference>
<organism evidence="1 2">
    <name type="scientific">Camellia lanceoleosa</name>
    <dbReference type="NCBI Taxonomy" id="1840588"/>
    <lineage>
        <taxon>Eukaryota</taxon>
        <taxon>Viridiplantae</taxon>
        <taxon>Streptophyta</taxon>
        <taxon>Embryophyta</taxon>
        <taxon>Tracheophyta</taxon>
        <taxon>Spermatophyta</taxon>
        <taxon>Magnoliopsida</taxon>
        <taxon>eudicotyledons</taxon>
        <taxon>Gunneridae</taxon>
        <taxon>Pentapetalae</taxon>
        <taxon>asterids</taxon>
        <taxon>Ericales</taxon>
        <taxon>Theaceae</taxon>
        <taxon>Camellia</taxon>
    </lineage>
</organism>
<evidence type="ECO:0000313" key="1">
    <source>
        <dbReference type="EMBL" id="KAI8000170.1"/>
    </source>
</evidence>
<evidence type="ECO:0000313" key="2">
    <source>
        <dbReference type="Proteomes" id="UP001060215"/>
    </source>
</evidence>
<comment type="caution">
    <text evidence="1">The sequence shown here is derived from an EMBL/GenBank/DDBJ whole genome shotgun (WGS) entry which is preliminary data.</text>
</comment>
<keyword evidence="2" id="KW-1185">Reference proteome</keyword>
<dbReference type="Proteomes" id="UP001060215">
    <property type="component" value="Chromosome 8"/>
</dbReference>
<accession>A0ACC0GGJ4</accession>
<protein>
    <submittedName>
        <fullName evidence="1">Uncharacterized protein</fullName>
    </submittedName>
</protein>
<gene>
    <name evidence="1" type="ORF">LOK49_LG09G00617</name>
</gene>
<proteinExistence type="predicted"/>